<dbReference type="OrthoDB" id="5210591at2759"/>
<accession>A0A0C9XMQ8</accession>
<evidence type="ECO:0000313" key="1">
    <source>
        <dbReference type="EMBL" id="KIK06381.1"/>
    </source>
</evidence>
<reference evidence="1 2" key="1">
    <citation type="submission" date="2014-04" db="EMBL/GenBank/DDBJ databases">
        <authorList>
            <consortium name="DOE Joint Genome Institute"/>
            <person name="Kuo A."/>
            <person name="Kohler A."/>
            <person name="Nagy L.G."/>
            <person name="Floudas D."/>
            <person name="Copeland A."/>
            <person name="Barry K.W."/>
            <person name="Cichocki N."/>
            <person name="Veneault-Fourrey C."/>
            <person name="LaButti K."/>
            <person name="Lindquist E.A."/>
            <person name="Lipzen A."/>
            <person name="Lundell T."/>
            <person name="Morin E."/>
            <person name="Murat C."/>
            <person name="Sun H."/>
            <person name="Tunlid A."/>
            <person name="Henrissat B."/>
            <person name="Grigoriev I.V."/>
            <person name="Hibbett D.S."/>
            <person name="Martin F."/>
            <person name="Nordberg H.P."/>
            <person name="Cantor M.N."/>
            <person name="Hua S.X."/>
        </authorList>
    </citation>
    <scope>NUCLEOTIDE SEQUENCE [LARGE SCALE GENOMIC DNA]</scope>
    <source>
        <strain evidence="1 2">LaAM-08-1</strain>
    </source>
</reference>
<dbReference type="Proteomes" id="UP000054477">
    <property type="component" value="Unassembled WGS sequence"/>
</dbReference>
<dbReference type="AlphaFoldDB" id="A0A0C9XMQ8"/>
<keyword evidence="2" id="KW-1185">Reference proteome</keyword>
<sequence length="379" mass="43373">MASQSPQWKDIQISKEDAQKIVDTHLKDSDNARPIVNFRERPKPTYSYRPISKTYSIDLDHGTDKSSYTLTIEPPVKDFERRDDMGVNPEVIAFDDSLTIIPYHYLLQPQVIPEVLDHEDVVIHNVSLTEARTRLPEEQIGVLQLMIGRTVAAYNSIRNPGGWFGLPKFEGTPPNGSNSWRETFVCLITELLQEVENLDERNPNRLQGLPVFPFHLARIKLALDADSGIFDDVRVPQLVVFPTWEDDAIAAIVASHDDSLPLLVGINPRFDYAIWADPLLEATLLPSKSSSDVLDGYGKFLNEHKEEGTEDVDFEESLATERTFLKRIWYEVFFHLFILADDSEEDSEKLTELKKDSREWALEMIRRMMVQMQEAGLLD</sequence>
<reference evidence="2" key="2">
    <citation type="submission" date="2015-01" db="EMBL/GenBank/DDBJ databases">
        <title>Evolutionary Origins and Diversification of the Mycorrhizal Mutualists.</title>
        <authorList>
            <consortium name="DOE Joint Genome Institute"/>
            <consortium name="Mycorrhizal Genomics Consortium"/>
            <person name="Kohler A."/>
            <person name="Kuo A."/>
            <person name="Nagy L.G."/>
            <person name="Floudas D."/>
            <person name="Copeland A."/>
            <person name="Barry K.W."/>
            <person name="Cichocki N."/>
            <person name="Veneault-Fourrey C."/>
            <person name="LaButti K."/>
            <person name="Lindquist E.A."/>
            <person name="Lipzen A."/>
            <person name="Lundell T."/>
            <person name="Morin E."/>
            <person name="Murat C."/>
            <person name="Riley R."/>
            <person name="Ohm R."/>
            <person name="Sun H."/>
            <person name="Tunlid A."/>
            <person name="Henrissat B."/>
            <person name="Grigoriev I.V."/>
            <person name="Hibbett D.S."/>
            <person name="Martin F."/>
        </authorList>
    </citation>
    <scope>NUCLEOTIDE SEQUENCE [LARGE SCALE GENOMIC DNA]</scope>
    <source>
        <strain evidence="2">LaAM-08-1</strain>
    </source>
</reference>
<evidence type="ECO:0000313" key="2">
    <source>
        <dbReference type="Proteomes" id="UP000054477"/>
    </source>
</evidence>
<evidence type="ECO:0008006" key="3">
    <source>
        <dbReference type="Google" id="ProtNLM"/>
    </source>
</evidence>
<name>A0A0C9XMQ8_9AGAR</name>
<proteinExistence type="predicted"/>
<protein>
    <recommendedName>
        <fullName evidence="3">Aminoglycoside phosphotransferase domain-containing protein</fullName>
    </recommendedName>
</protein>
<gene>
    <name evidence="1" type="ORF">K443DRAFT_278418</name>
</gene>
<dbReference type="HOGENOM" id="CLU_064976_0_0_1"/>
<dbReference type="EMBL" id="KN838553">
    <property type="protein sequence ID" value="KIK06381.1"/>
    <property type="molecule type" value="Genomic_DNA"/>
</dbReference>
<organism evidence="1 2">
    <name type="scientific">Laccaria amethystina LaAM-08-1</name>
    <dbReference type="NCBI Taxonomy" id="1095629"/>
    <lineage>
        <taxon>Eukaryota</taxon>
        <taxon>Fungi</taxon>
        <taxon>Dikarya</taxon>
        <taxon>Basidiomycota</taxon>
        <taxon>Agaricomycotina</taxon>
        <taxon>Agaricomycetes</taxon>
        <taxon>Agaricomycetidae</taxon>
        <taxon>Agaricales</taxon>
        <taxon>Agaricineae</taxon>
        <taxon>Hydnangiaceae</taxon>
        <taxon>Laccaria</taxon>
    </lineage>
</organism>